<dbReference type="InterPro" id="IPR025291">
    <property type="entry name" value="DUF4153"/>
</dbReference>
<protein>
    <submittedName>
        <fullName evidence="2">Uncharacterized protein</fullName>
    </submittedName>
</protein>
<dbReference type="Proteomes" id="UP000177053">
    <property type="component" value="Unassembled WGS sequence"/>
</dbReference>
<sequence>MNLTSRGKIFLVICILSFIFSYFIITLNDFPHLGMSASLLLFALFSYKYKEVKNPDTKLYLVFSLLFSILIFIRSEPLISFLNLAAALIFGFLMLLPSQKQNLGFTDYIYAPFLFVIKCIFTKSDYYLEFKRKKENSGMVKITEVVFGILITIFLLVVVLPLLSSANPIFKKVVLDFWNLLGLENLLNNIGFESVFIFFLRMAFFFLFIYMIPKVITLINKSSDYSLPLPFKQESFPLLIPKVILAIILIIFFITQIQFYFATEETLKNLGFSHSQRTREVFAQLSLVALIVVLFIYNSRQRNKFNQLINWLLGMQGIFLTLMAFKSDFEYINAWGLTYKRLYGLAFATWITGIFIILFKNFRHKDEAMLFVRKSIIFSGVILLMVGVLNFDYLIYHFQKAKTGQGIDYTFLSTLSADSFSYRDQILKLEEMSDEDSYSQDVYDNKNPLIIVHKIENLQEKYSRFDLRTLSLFDFMQYQQIKSQDTKKLRTRYEIKPPSQLMR</sequence>
<keyword evidence="1" id="KW-0472">Membrane</keyword>
<keyword evidence="1" id="KW-1133">Transmembrane helix</keyword>
<feature type="transmembrane region" description="Helical" evidence="1">
    <location>
        <begin position="239"/>
        <end position="261"/>
    </location>
</feature>
<evidence type="ECO:0000313" key="2">
    <source>
        <dbReference type="EMBL" id="OGM11937.1"/>
    </source>
</evidence>
<feature type="transmembrane region" description="Helical" evidence="1">
    <location>
        <begin position="190"/>
        <end position="212"/>
    </location>
</feature>
<reference evidence="2 3" key="1">
    <citation type="journal article" date="2016" name="Nat. Commun.">
        <title>Thousands of microbial genomes shed light on interconnected biogeochemical processes in an aquifer system.</title>
        <authorList>
            <person name="Anantharaman K."/>
            <person name="Brown C.T."/>
            <person name="Hug L.A."/>
            <person name="Sharon I."/>
            <person name="Castelle C.J."/>
            <person name="Probst A.J."/>
            <person name="Thomas B.C."/>
            <person name="Singh A."/>
            <person name="Wilkins M.J."/>
            <person name="Karaoz U."/>
            <person name="Brodie E.L."/>
            <person name="Williams K.H."/>
            <person name="Hubbard S.S."/>
            <person name="Banfield J.F."/>
        </authorList>
    </citation>
    <scope>NUCLEOTIDE SEQUENCE [LARGE SCALE GENOMIC DNA]</scope>
</reference>
<dbReference type="Pfam" id="PF13687">
    <property type="entry name" value="DUF4153"/>
    <property type="match status" value="1"/>
</dbReference>
<gene>
    <name evidence="2" type="ORF">A2Z22_01750</name>
</gene>
<feature type="transmembrane region" description="Helical" evidence="1">
    <location>
        <begin position="7"/>
        <end position="24"/>
    </location>
</feature>
<dbReference type="AlphaFoldDB" id="A0A1F7XA98"/>
<organism evidence="2 3">
    <name type="scientific">Candidatus Woesebacteria bacterium RBG_16_34_12</name>
    <dbReference type="NCBI Taxonomy" id="1802480"/>
    <lineage>
        <taxon>Bacteria</taxon>
        <taxon>Candidatus Woeseibacteriota</taxon>
    </lineage>
</organism>
<proteinExistence type="predicted"/>
<comment type="caution">
    <text evidence="2">The sequence shown here is derived from an EMBL/GenBank/DDBJ whole genome shotgun (WGS) entry which is preliminary data.</text>
</comment>
<dbReference type="EMBL" id="MGFS01000007">
    <property type="protein sequence ID" value="OGM11937.1"/>
    <property type="molecule type" value="Genomic_DNA"/>
</dbReference>
<feature type="transmembrane region" description="Helical" evidence="1">
    <location>
        <begin position="142"/>
        <end position="170"/>
    </location>
</feature>
<accession>A0A1F7XA98</accession>
<evidence type="ECO:0000313" key="3">
    <source>
        <dbReference type="Proteomes" id="UP000177053"/>
    </source>
</evidence>
<name>A0A1F7XA98_9BACT</name>
<feature type="transmembrane region" description="Helical" evidence="1">
    <location>
        <begin position="309"/>
        <end position="325"/>
    </location>
</feature>
<feature type="transmembrane region" description="Helical" evidence="1">
    <location>
        <begin position="30"/>
        <end position="47"/>
    </location>
</feature>
<feature type="transmembrane region" description="Helical" evidence="1">
    <location>
        <begin position="345"/>
        <end position="363"/>
    </location>
</feature>
<feature type="transmembrane region" description="Helical" evidence="1">
    <location>
        <begin position="81"/>
        <end position="98"/>
    </location>
</feature>
<keyword evidence="1" id="KW-0812">Transmembrane</keyword>
<evidence type="ECO:0000256" key="1">
    <source>
        <dbReference type="SAM" id="Phobius"/>
    </source>
</evidence>
<feature type="transmembrane region" description="Helical" evidence="1">
    <location>
        <begin position="281"/>
        <end position="297"/>
    </location>
</feature>
<feature type="transmembrane region" description="Helical" evidence="1">
    <location>
        <begin position="375"/>
        <end position="396"/>
    </location>
</feature>